<feature type="transmembrane region" description="Helical" evidence="9">
    <location>
        <begin position="399"/>
        <end position="417"/>
    </location>
</feature>
<dbReference type="Pfam" id="PF13520">
    <property type="entry name" value="AA_permease_2"/>
    <property type="match status" value="1"/>
</dbReference>
<dbReference type="PANTHER" id="PTHR42770">
    <property type="entry name" value="AMINO ACID TRANSPORTER-RELATED"/>
    <property type="match status" value="1"/>
</dbReference>
<protein>
    <recommendedName>
        <fullName evidence="3">Arginine/agmatine antiporter</fullName>
    </recommendedName>
</protein>
<feature type="transmembrane region" description="Helical" evidence="9">
    <location>
        <begin position="94"/>
        <end position="113"/>
    </location>
</feature>
<keyword evidence="7 9" id="KW-0472">Membrane</keyword>
<feature type="transmembrane region" description="Helical" evidence="9">
    <location>
        <begin position="205"/>
        <end position="226"/>
    </location>
</feature>
<evidence type="ECO:0000256" key="1">
    <source>
        <dbReference type="ARBA" id="ARBA00004651"/>
    </source>
</evidence>
<feature type="transmembrane region" description="Helical" evidence="9">
    <location>
        <begin position="29"/>
        <end position="50"/>
    </location>
</feature>
<evidence type="ECO:0000256" key="5">
    <source>
        <dbReference type="ARBA" id="ARBA00022692"/>
    </source>
</evidence>
<sequence>MVTPRDQALVSAETKIQGTTLQMTGARKLGFWMTLALVVGNMIGSGIYILPATLAPLGYNQLIGWAVTLGGALCLAFTFARLGARLPLAGGPYAYAQAAFGPVGGFITAWSYWTMVWAGNGAVAVAVVSNLSLIFPLMGRIPGLPAVLSVGCVWLLTAVNIRGVRAAGDVSVVTTALKLVPLVGLIGLTLWLLMTGAPHAVQPAVPLSGSVVATAAGLTFWGFLGLESATVPADKVDNAATIVPRATLIGVALTGFVYIGISTAFALYMPMQTAAASPAPVADFLARFFGSGVGQVVAVFAAISAFGTLNGFILLQGEVPWAMAKGGVFPRWFAAEGPRGTPVRSHIVSSILLSIVTLLNFGRGMGDLFAFIASVSLAAGMLSYFLAMLAAVRLLPTERLLVVAALVGAGFIGWAAWGLGVEALAYGAGFIALGLPVYLWIRRDAAVSTGPNDRE</sequence>
<feature type="transmembrane region" description="Helical" evidence="9">
    <location>
        <begin position="62"/>
        <end position="82"/>
    </location>
</feature>
<gene>
    <name evidence="10" type="ORF">I2488_11050</name>
</gene>
<comment type="function">
    <text evidence="8">Major component of the acid-resistance (AR) system allowing enteric pathogens to survive the acidic environment in the stomach. Exchanges extracellular arginine for its intracellular decarboxylation product agmatine (Agm) thereby expelling intracellular protons. Probably undergoes several conformational states in order to translocate the substrate across the membrane; keeps the substrate accessible to only 1 side of the membrane at a time by opening and closing 3 membrane-internal gates.</text>
</comment>
<dbReference type="Gene3D" id="1.20.1740.10">
    <property type="entry name" value="Amino acid/polyamine transporter I"/>
    <property type="match status" value="1"/>
</dbReference>
<feature type="transmembrane region" description="Helical" evidence="9">
    <location>
        <begin position="133"/>
        <end position="158"/>
    </location>
</feature>
<feature type="transmembrane region" description="Helical" evidence="9">
    <location>
        <begin position="343"/>
        <end position="362"/>
    </location>
</feature>
<feature type="transmembrane region" description="Helical" evidence="9">
    <location>
        <begin position="288"/>
        <end position="315"/>
    </location>
</feature>
<feature type="transmembrane region" description="Helical" evidence="9">
    <location>
        <begin position="170"/>
        <end position="193"/>
    </location>
</feature>
<comment type="caution">
    <text evidence="10">The sequence shown here is derived from an EMBL/GenBank/DDBJ whole genome shotgun (WGS) entry which is preliminary data.</text>
</comment>
<name>A0ABS0HHA9_9SPHN</name>
<evidence type="ECO:0000313" key="11">
    <source>
        <dbReference type="Proteomes" id="UP000600799"/>
    </source>
</evidence>
<comment type="similarity">
    <text evidence="2">Belongs to the amino acid-polyamine-organocation (APC) superfamily. Basic amino acid/polyamine antiporter (APA) (TC 2.A.3.2) family.</text>
</comment>
<evidence type="ECO:0000256" key="9">
    <source>
        <dbReference type="SAM" id="Phobius"/>
    </source>
</evidence>
<keyword evidence="6 9" id="KW-1133">Transmembrane helix</keyword>
<dbReference type="InterPro" id="IPR002293">
    <property type="entry name" value="AA/rel_permease1"/>
</dbReference>
<evidence type="ECO:0000256" key="6">
    <source>
        <dbReference type="ARBA" id="ARBA00022989"/>
    </source>
</evidence>
<evidence type="ECO:0000256" key="8">
    <source>
        <dbReference type="ARBA" id="ARBA00045636"/>
    </source>
</evidence>
<evidence type="ECO:0000256" key="3">
    <source>
        <dbReference type="ARBA" id="ARBA00021069"/>
    </source>
</evidence>
<feature type="transmembrane region" description="Helical" evidence="9">
    <location>
        <begin position="423"/>
        <end position="441"/>
    </location>
</feature>
<dbReference type="EMBL" id="JADQDC010000006">
    <property type="protein sequence ID" value="MBF9151543.1"/>
    <property type="molecule type" value="Genomic_DNA"/>
</dbReference>
<evidence type="ECO:0000256" key="4">
    <source>
        <dbReference type="ARBA" id="ARBA00022475"/>
    </source>
</evidence>
<dbReference type="PIRSF" id="PIRSF006060">
    <property type="entry name" value="AA_transporter"/>
    <property type="match status" value="1"/>
</dbReference>
<proteinExistence type="inferred from homology"/>
<dbReference type="Proteomes" id="UP000600799">
    <property type="component" value="Unassembled WGS sequence"/>
</dbReference>
<evidence type="ECO:0000313" key="10">
    <source>
        <dbReference type="EMBL" id="MBF9151543.1"/>
    </source>
</evidence>
<evidence type="ECO:0000256" key="2">
    <source>
        <dbReference type="ARBA" id="ARBA00008220"/>
    </source>
</evidence>
<reference evidence="10 11" key="1">
    <citation type="submission" date="2020-11" db="EMBL/GenBank/DDBJ databases">
        <title>The genome sequence of Novosphingobium sp. 1Y9A.</title>
        <authorList>
            <person name="Liu Y."/>
        </authorList>
    </citation>
    <scope>NUCLEOTIDE SEQUENCE [LARGE SCALE GENOMIC DNA]</scope>
    <source>
        <strain evidence="10 11">1Y9A</strain>
    </source>
</reference>
<feature type="transmembrane region" description="Helical" evidence="9">
    <location>
        <begin position="246"/>
        <end position="268"/>
    </location>
</feature>
<organism evidence="10 11">
    <name type="scientific">Novosphingobium jiangmenense</name>
    <dbReference type="NCBI Taxonomy" id="2791981"/>
    <lineage>
        <taxon>Bacteria</taxon>
        <taxon>Pseudomonadati</taxon>
        <taxon>Pseudomonadota</taxon>
        <taxon>Alphaproteobacteria</taxon>
        <taxon>Sphingomonadales</taxon>
        <taxon>Sphingomonadaceae</taxon>
        <taxon>Novosphingobium</taxon>
    </lineage>
</organism>
<dbReference type="InterPro" id="IPR050367">
    <property type="entry name" value="APC_superfamily"/>
</dbReference>
<comment type="subcellular location">
    <subcellularLocation>
        <location evidence="1">Cell membrane</location>
        <topology evidence="1">Multi-pass membrane protein</topology>
    </subcellularLocation>
</comment>
<keyword evidence="4" id="KW-1003">Cell membrane</keyword>
<evidence type="ECO:0000256" key="7">
    <source>
        <dbReference type="ARBA" id="ARBA00023136"/>
    </source>
</evidence>
<feature type="transmembrane region" description="Helical" evidence="9">
    <location>
        <begin position="368"/>
        <end position="392"/>
    </location>
</feature>
<keyword evidence="11" id="KW-1185">Reference proteome</keyword>
<accession>A0ABS0HHA9</accession>
<dbReference type="PANTHER" id="PTHR42770:SF18">
    <property type="entry name" value="ARGININE_AGMATINE ANTIPORTER"/>
    <property type="match status" value="1"/>
</dbReference>
<keyword evidence="5 9" id="KW-0812">Transmembrane</keyword>